<evidence type="ECO:0000256" key="1">
    <source>
        <dbReference type="SAM" id="MobiDB-lite"/>
    </source>
</evidence>
<evidence type="ECO:0000313" key="2">
    <source>
        <dbReference type="EMBL" id="GAO49958.1"/>
    </source>
</evidence>
<sequence>MMPLRIHSSYLPHPPNPHPHHPCPGFFVIMTKKRLIARIPQLNIRSASTVPHRQDHIATTSSSPGPNSSASTGPSLIVG</sequence>
<feature type="compositionally biased region" description="Low complexity" evidence="1">
    <location>
        <begin position="58"/>
        <end position="79"/>
    </location>
</feature>
<dbReference type="AlphaFoldDB" id="A0A0E9NJI2"/>
<comment type="caution">
    <text evidence="2">The sequence shown here is derived from an EMBL/GenBank/DDBJ whole genome shotgun (WGS) entry which is preliminary data.</text>
</comment>
<evidence type="ECO:0000313" key="3">
    <source>
        <dbReference type="Proteomes" id="UP000033140"/>
    </source>
</evidence>
<name>A0A0E9NJI2_SAICN</name>
<dbReference type="Proteomes" id="UP000033140">
    <property type="component" value="Unassembled WGS sequence"/>
</dbReference>
<gene>
    <name evidence="2" type="ORF">G7K_4093-t1</name>
</gene>
<feature type="region of interest" description="Disordered" evidence="1">
    <location>
        <begin position="46"/>
        <end position="79"/>
    </location>
</feature>
<reference evidence="2 3" key="2">
    <citation type="journal article" date="2014" name="J. Gen. Appl. Microbiol.">
        <title>The early diverging ascomycetous budding yeast Saitoella complicata has three histone deacetylases belonging to the Clr6, Hos2, and Rpd3 lineages.</title>
        <authorList>
            <person name="Nishida H."/>
            <person name="Matsumoto T."/>
            <person name="Kondo S."/>
            <person name="Hamamoto M."/>
            <person name="Yoshikawa H."/>
        </authorList>
    </citation>
    <scope>NUCLEOTIDE SEQUENCE [LARGE SCALE GENOMIC DNA]</scope>
    <source>
        <strain evidence="2 3">NRRL Y-17804</strain>
    </source>
</reference>
<dbReference type="EMBL" id="BACD03000027">
    <property type="protein sequence ID" value="GAO49958.1"/>
    <property type="molecule type" value="Genomic_DNA"/>
</dbReference>
<organism evidence="2 3">
    <name type="scientific">Saitoella complicata (strain BCRC 22490 / CBS 7301 / JCM 7358 / NBRC 10748 / NRRL Y-17804)</name>
    <dbReference type="NCBI Taxonomy" id="698492"/>
    <lineage>
        <taxon>Eukaryota</taxon>
        <taxon>Fungi</taxon>
        <taxon>Dikarya</taxon>
        <taxon>Ascomycota</taxon>
        <taxon>Taphrinomycotina</taxon>
        <taxon>Taphrinomycotina incertae sedis</taxon>
        <taxon>Saitoella</taxon>
    </lineage>
</organism>
<proteinExistence type="predicted"/>
<keyword evidence="3" id="KW-1185">Reference proteome</keyword>
<reference evidence="2 3" key="1">
    <citation type="journal article" date="2011" name="J. Gen. Appl. Microbiol.">
        <title>Draft genome sequencing of the enigmatic yeast Saitoella complicata.</title>
        <authorList>
            <person name="Nishida H."/>
            <person name="Hamamoto M."/>
            <person name="Sugiyama J."/>
        </authorList>
    </citation>
    <scope>NUCLEOTIDE SEQUENCE [LARGE SCALE GENOMIC DNA]</scope>
    <source>
        <strain evidence="2 3">NRRL Y-17804</strain>
    </source>
</reference>
<protein>
    <submittedName>
        <fullName evidence="2">Uncharacterized protein</fullName>
    </submittedName>
</protein>
<reference evidence="2 3" key="3">
    <citation type="journal article" date="2015" name="Genome Announc.">
        <title>Draft Genome Sequence of the Archiascomycetous Yeast Saitoella complicata.</title>
        <authorList>
            <person name="Yamauchi K."/>
            <person name="Kondo S."/>
            <person name="Hamamoto M."/>
            <person name="Takahashi Y."/>
            <person name="Ogura Y."/>
            <person name="Hayashi T."/>
            <person name="Nishida H."/>
        </authorList>
    </citation>
    <scope>NUCLEOTIDE SEQUENCE [LARGE SCALE GENOMIC DNA]</scope>
    <source>
        <strain evidence="2 3">NRRL Y-17804</strain>
    </source>
</reference>
<accession>A0A0E9NJI2</accession>